<evidence type="ECO:0000313" key="1">
    <source>
        <dbReference type="EMBL" id="VDO72373.1"/>
    </source>
</evidence>
<sequence length="159" mass="17988">MKWKDKRDIIMLSTTHDDGIGSSSKPHMVEDCNNVKLFMDTRITPYVHQVAIINWSVPASKINEETLIWLLSFAGKRQSLEDRVQEGLPFFFQIGIVVLWRQHSGTFFSATPWLKNFANHSAGYHNFHFHRSAATSSGPIALPGLIFLRAAFVSSTVIL</sequence>
<dbReference type="Proteomes" id="UP000050761">
    <property type="component" value="Unassembled WGS sequence"/>
</dbReference>
<reference evidence="1 2" key="1">
    <citation type="submission" date="2018-11" db="EMBL/GenBank/DDBJ databases">
        <authorList>
            <consortium name="Pathogen Informatics"/>
        </authorList>
    </citation>
    <scope>NUCLEOTIDE SEQUENCE [LARGE SCALE GENOMIC DNA]</scope>
</reference>
<name>A0A183FK36_HELPZ</name>
<dbReference type="EMBL" id="UZAH01025896">
    <property type="protein sequence ID" value="VDO72373.1"/>
    <property type="molecule type" value="Genomic_DNA"/>
</dbReference>
<keyword evidence="2" id="KW-1185">Reference proteome</keyword>
<evidence type="ECO:0000313" key="3">
    <source>
        <dbReference type="WBParaSite" id="HPBE_0000746001-mRNA-1"/>
    </source>
</evidence>
<dbReference type="WBParaSite" id="HPBE_0000746001-mRNA-1">
    <property type="protein sequence ID" value="HPBE_0000746001-mRNA-1"/>
    <property type="gene ID" value="HPBE_0000746001"/>
</dbReference>
<gene>
    <name evidence="1" type="ORF">HPBE_LOCUS7461</name>
</gene>
<protein>
    <submittedName>
        <fullName evidence="3">Zf-RVT domain-containing protein</fullName>
    </submittedName>
</protein>
<proteinExistence type="predicted"/>
<dbReference type="AlphaFoldDB" id="A0A183FK36"/>
<accession>A0A183FK36</accession>
<reference evidence="3" key="2">
    <citation type="submission" date="2019-09" db="UniProtKB">
        <authorList>
            <consortium name="WormBaseParasite"/>
        </authorList>
    </citation>
    <scope>IDENTIFICATION</scope>
</reference>
<dbReference type="OrthoDB" id="10030973at2759"/>
<organism evidence="2 3">
    <name type="scientific">Heligmosomoides polygyrus</name>
    <name type="common">Parasitic roundworm</name>
    <dbReference type="NCBI Taxonomy" id="6339"/>
    <lineage>
        <taxon>Eukaryota</taxon>
        <taxon>Metazoa</taxon>
        <taxon>Ecdysozoa</taxon>
        <taxon>Nematoda</taxon>
        <taxon>Chromadorea</taxon>
        <taxon>Rhabditida</taxon>
        <taxon>Rhabditina</taxon>
        <taxon>Rhabditomorpha</taxon>
        <taxon>Strongyloidea</taxon>
        <taxon>Heligmosomidae</taxon>
        <taxon>Heligmosomoides</taxon>
    </lineage>
</organism>
<evidence type="ECO:0000313" key="2">
    <source>
        <dbReference type="Proteomes" id="UP000050761"/>
    </source>
</evidence>
<accession>A0A3P7Z4D1</accession>